<evidence type="ECO:0000256" key="1">
    <source>
        <dbReference type="ARBA" id="ARBA00004245"/>
    </source>
</evidence>
<reference evidence="11" key="2">
    <citation type="submission" date="2025-09" db="UniProtKB">
        <authorList>
            <consortium name="Ensembl"/>
        </authorList>
    </citation>
    <scope>IDENTIFICATION</scope>
</reference>
<feature type="region of interest" description="Disordered" evidence="9">
    <location>
        <begin position="481"/>
        <end position="511"/>
    </location>
</feature>
<sequence length="902" mass="99409">MSQLTVNDHLEGILSDFEALKRSFDMEDVEDTPVFSPTSPLSSPFSPSQPNVIRSSNGERRISSGSHQPLYQSRISISSSCSPAQSPVLKTRITSSLSFNRGTMQMAKSNGSANQGLTRVSSFQTRLNPSGFSSSGHGSDSESLHSSTSSLECPPATKPFHQLRPTPTTVNQHGSGVTVSSMSSPVLKKFSSHGNVFHSEIERPGVRVVPVTTNNHASLPSLDLHIQEDQVPDLVPSPDAGYPPSEGWSSPTDAYKRPHSRSSKSVSREPSFSSSSASSSPPADTPINCTPSPPPLFGPLQPATLQKFPVSFQGSTGKSSNGPSSEQINRPLPRTQLRVNLNASPGQPTQVNKEKAEVPAKGHLHMASLGRTPTGPDFASQIPPFSGSRMQTQSLQQEPAPGLNFDRPAKQTETSTERLRSMMQRASSFNKADSSSIQNPFHRESPASQKPASHLVDLDKNGRDAVVHGKMPVNARIQGHVPPATLSCNQNGQQGKTVVKEPRNGISPGNHLLRIESHSERVMGIQSDEPNQEALVPLGCTEDLGQTKTQITDFLPEVSDRSHEAHSGSGVGCMEELRQTQTEEEAMEVEAGDDQGREPFGYVGIDSVLDQMRRKAMKNGFEFNIMVVGQSGLGKSTLVNTLFKSKVIRKPPDSGIPRTLELNAVSQVIDERGVEMRLTVIDTPGFGDQINNQNCWEPVIKYIHEQYEKYLREEILVNRKRRIPDSRIHSCIYFIPPTGHWLRPLDLEFMKRLGRIVNVVPVIAKADTLTLEEREEFKQRIRKDLQAHGISVYPQPELDEDPGDTLLNDKIREKIPFAVVGTDEEHQINGKKILGRKTKWGIIEVENATHCEFADLRDLLIRSNLQDLKDITHNIHYETYRVSRLNEKIQCSPSYTKDPSVL</sequence>
<keyword evidence="12" id="KW-1185">Reference proteome</keyword>
<dbReference type="GO" id="GO:0005525">
    <property type="term" value="F:GTP binding"/>
    <property type="evidence" value="ECO:0007669"/>
    <property type="project" value="UniProtKB-KW"/>
</dbReference>
<dbReference type="CDD" id="cd01850">
    <property type="entry name" value="CDC_Septin"/>
    <property type="match status" value="1"/>
</dbReference>
<dbReference type="Gene3D" id="3.40.50.300">
    <property type="entry name" value="P-loop containing nucleotide triphosphate hydrolases"/>
    <property type="match status" value="1"/>
</dbReference>
<keyword evidence="7" id="KW-0131">Cell cycle</keyword>
<dbReference type="Proteomes" id="UP000694569">
    <property type="component" value="Unplaced"/>
</dbReference>
<keyword evidence="2" id="KW-0963">Cytoplasm</keyword>
<dbReference type="SUPFAM" id="SSF52540">
    <property type="entry name" value="P-loop containing nucleoside triphosphate hydrolases"/>
    <property type="match status" value="1"/>
</dbReference>
<dbReference type="AlphaFoldDB" id="A0A8C5QTP6"/>
<protein>
    <recommendedName>
        <fullName evidence="10">Septin-type G domain-containing protein</fullName>
    </recommendedName>
</protein>
<feature type="compositionally biased region" description="Low complexity" evidence="9">
    <location>
        <begin position="263"/>
        <end position="282"/>
    </location>
</feature>
<evidence type="ECO:0000256" key="2">
    <source>
        <dbReference type="ARBA" id="ARBA00022490"/>
    </source>
</evidence>
<feature type="region of interest" description="Disordered" evidence="9">
    <location>
        <begin position="30"/>
        <end position="68"/>
    </location>
</feature>
<keyword evidence="3" id="KW-0132">Cell division</keyword>
<keyword evidence="4 8" id="KW-0547">Nucleotide-binding</keyword>
<dbReference type="GO" id="GO:0005856">
    <property type="term" value="C:cytoskeleton"/>
    <property type="evidence" value="ECO:0007669"/>
    <property type="project" value="UniProtKB-SubCell"/>
</dbReference>
<dbReference type="Ensembl" id="ENSLLET00000044589.1">
    <property type="protein sequence ID" value="ENSLLEP00000042879.1"/>
    <property type="gene ID" value="ENSLLEG00000027259.1"/>
</dbReference>
<reference evidence="11" key="1">
    <citation type="submission" date="2025-08" db="UniProtKB">
        <authorList>
            <consortium name="Ensembl"/>
        </authorList>
    </citation>
    <scope>IDENTIFICATION</scope>
</reference>
<keyword evidence="5 8" id="KW-0342">GTP-binding</keyword>
<dbReference type="GO" id="GO:0051301">
    <property type="term" value="P:cell division"/>
    <property type="evidence" value="ECO:0007669"/>
    <property type="project" value="UniProtKB-KW"/>
</dbReference>
<dbReference type="PROSITE" id="PS51719">
    <property type="entry name" value="G_SEPTIN"/>
    <property type="match status" value="1"/>
</dbReference>
<dbReference type="FunFam" id="3.40.50.300:FF:000143">
    <property type="entry name" value="septin-9 isoform X1"/>
    <property type="match status" value="1"/>
</dbReference>
<evidence type="ECO:0000256" key="6">
    <source>
        <dbReference type="ARBA" id="ARBA00023212"/>
    </source>
</evidence>
<feature type="compositionally biased region" description="Polar residues" evidence="9">
    <location>
        <begin position="486"/>
        <end position="496"/>
    </location>
</feature>
<evidence type="ECO:0000313" key="11">
    <source>
        <dbReference type="Ensembl" id="ENSLLEP00000042879.1"/>
    </source>
</evidence>
<feature type="region of interest" description="Disordered" evidence="9">
    <location>
        <begin position="125"/>
        <end position="181"/>
    </location>
</feature>
<evidence type="ECO:0000313" key="12">
    <source>
        <dbReference type="Proteomes" id="UP000694569"/>
    </source>
</evidence>
<feature type="domain" description="Septin-type G" evidence="10">
    <location>
        <begin position="619"/>
        <end position="887"/>
    </location>
</feature>
<organism evidence="11 12">
    <name type="scientific">Leptobrachium leishanense</name>
    <name type="common">Leishan spiny toad</name>
    <dbReference type="NCBI Taxonomy" id="445787"/>
    <lineage>
        <taxon>Eukaryota</taxon>
        <taxon>Metazoa</taxon>
        <taxon>Chordata</taxon>
        <taxon>Craniata</taxon>
        <taxon>Vertebrata</taxon>
        <taxon>Euteleostomi</taxon>
        <taxon>Amphibia</taxon>
        <taxon>Batrachia</taxon>
        <taxon>Anura</taxon>
        <taxon>Pelobatoidea</taxon>
        <taxon>Megophryidae</taxon>
        <taxon>Leptobrachium</taxon>
    </lineage>
</organism>
<evidence type="ECO:0000256" key="4">
    <source>
        <dbReference type="ARBA" id="ARBA00022741"/>
    </source>
</evidence>
<evidence type="ECO:0000259" key="10">
    <source>
        <dbReference type="PROSITE" id="PS51719"/>
    </source>
</evidence>
<dbReference type="GeneTree" id="ENSGT00940000158310"/>
<feature type="region of interest" description="Disordered" evidence="9">
    <location>
        <begin position="431"/>
        <end position="454"/>
    </location>
</feature>
<evidence type="ECO:0000256" key="8">
    <source>
        <dbReference type="RuleBase" id="RU004560"/>
    </source>
</evidence>
<comment type="subcellular location">
    <subcellularLocation>
        <location evidence="1">Cytoplasm</location>
        <location evidence="1">Cytoskeleton</location>
    </subcellularLocation>
</comment>
<feature type="compositionally biased region" description="Low complexity" evidence="9">
    <location>
        <begin position="32"/>
        <end position="50"/>
    </location>
</feature>
<feature type="region of interest" description="Disordered" evidence="9">
    <location>
        <begin position="232"/>
        <end position="331"/>
    </location>
</feature>
<dbReference type="PANTHER" id="PTHR18884">
    <property type="entry name" value="SEPTIN"/>
    <property type="match status" value="1"/>
</dbReference>
<dbReference type="OrthoDB" id="416553at2759"/>
<dbReference type="Pfam" id="PF00735">
    <property type="entry name" value="Septin"/>
    <property type="match status" value="1"/>
</dbReference>
<dbReference type="InterPro" id="IPR016491">
    <property type="entry name" value="Septin"/>
</dbReference>
<comment type="similarity">
    <text evidence="8">Belongs to the TRAFAC class TrmE-Era-EngA-EngB-Septin-like GTPase superfamily. Septin GTPase family.</text>
</comment>
<feature type="compositionally biased region" description="Polar residues" evidence="9">
    <location>
        <begin position="312"/>
        <end position="328"/>
    </location>
</feature>
<evidence type="ECO:0000256" key="3">
    <source>
        <dbReference type="ARBA" id="ARBA00022618"/>
    </source>
</evidence>
<dbReference type="InterPro" id="IPR027417">
    <property type="entry name" value="P-loop_NTPase"/>
</dbReference>
<evidence type="ECO:0000256" key="7">
    <source>
        <dbReference type="ARBA" id="ARBA00023306"/>
    </source>
</evidence>
<accession>A0A8C5QTP6</accession>
<evidence type="ECO:0000256" key="9">
    <source>
        <dbReference type="SAM" id="MobiDB-lite"/>
    </source>
</evidence>
<proteinExistence type="inferred from homology"/>
<dbReference type="InterPro" id="IPR030379">
    <property type="entry name" value="G_SEPTIN_dom"/>
</dbReference>
<name>A0A8C5QTP6_9ANUR</name>
<keyword evidence="6" id="KW-0206">Cytoskeleton</keyword>
<evidence type="ECO:0000256" key="5">
    <source>
        <dbReference type="ARBA" id="ARBA00023134"/>
    </source>
</evidence>
<feature type="compositionally biased region" description="Polar residues" evidence="9">
    <location>
        <begin position="165"/>
        <end position="181"/>
    </location>
</feature>